<dbReference type="Proteomes" id="UP000799444">
    <property type="component" value="Unassembled WGS sequence"/>
</dbReference>
<proteinExistence type="predicted"/>
<feature type="compositionally biased region" description="Polar residues" evidence="1">
    <location>
        <begin position="321"/>
        <end position="337"/>
    </location>
</feature>
<feature type="compositionally biased region" description="Low complexity" evidence="1">
    <location>
        <begin position="216"/>
        <end position="236"/>
    </location>
</feature>
<keyword evidence="3" id="KW-1185">Reference proteome</keyword>
<feature type="compositionally biased region" description="Polar residues" evidence="1">
    <location>
        <begin position="168"/>
        <end position="183"/>
    </location>
</feature>
<reference evidence="2" key="1">
    <citation type="journal article" date="2020" name="Stud. Mycol.">
        <title>101 Dothideomycetes genomes: a test case for predicting lifestyles and emergence of pathogens.</title>
        <authorList>
            <person name="Haridas S."/>
            <person name="Albert R."/>
            <person name="Binder M."/>
            <person name="Bloem J."/>
            <person name="Labutti K."/>
            <person name="Salamov A."/>
            <person name="Andreopoulos B."/>
            <person name="Baker S."/>
            <person name="Barry K."/>
            <person name="Bills G."/>
            <person name="Bluhm B."/>
            <person name="Cannon C."/>
            <person name="Castanera R."/>
            <person name="Culley D."/>
            <person name="Daum C."/>
            <person name="Ezra D."/>
            <person name="Gonzalez J."/>
            <person name="Henrissat B."/>
            <person name="Kuo A."/>
            <person name="Liang C."/>
            <person name="Lipzen A."/>
            <person name="Lutzoni F."/>
            <person name="Magnuson J."/>
            <person name="Mondo S."/>
            <person name="Nolan M."/>
            <person name="Ohm R."/>
            <person name="Pangilinan J."/>
            <person name="Park H.-J."/>
            <person name="Ramirez L."/>
            <person name="Alfaro M."/>
            <person name="Sun H."/>
            <person name="Tritt A."/>
            <person name="Yoshinaga Y."/>
            <person name="Zwiers L.-H."/>
            <person name="Turgeon B."/>
            <person name="Goodwin S."/>
            <person name="Spatafora J."/>
            <person name="Crous P."/>
            <person name="Grigoriev I."/>
        </authorList>
    </citation>
    <scope>NUCLEOTIDE SEQUENCE</scope>
    <source>
        <strain evidence="2">CBS 125425</strain>
    </source>
</reference>
<feature type="compositionally biased region" description="Polar residues" evidence="1">
    <location>
        <begin position="191"/>
        <end position="213"/>
    </location>
</feature>
<evidence type="ECO:0000313" key="2">
    <source>
        <dbReference type="EMBL" id="KAF2734587.1"/>
    </source>
</evidence>
<feature type="region of interest" description="Disordered" evidence="1">
    <location>
        <begin position="290"/>
        <end position="345"/>
    </location>
</feature>
<gene>
    <name evidence="2" type="ORF">EJ04DRAFT_523568</name>
</gene>
<evidence type="ECO:0000256" key="1">
    <source>
        <dbReference type="SAM" id="MobiDB-lite"/>
    </source>
</evidence>
<accession>A0A9P4R0I8</accession>
<sequence>MEMRARCASHKVEWGNTCACALCQDERSTGTDGFIQINCECASDRAERYGSPREGPGYLGTIMLSNDALKASHCCSPSLPMQGHMGRHAETCSASSPEIQEVQDVVKSVQWQRTKPFPNCHAFNLPTRLAICHFGLGSSIYISSVLHGMKVLTTAIATFWAASNTGPQAATWASETSRTSTQRPPGLTRHMGSTATAHGPPQSHSSKASTDVAQVSRCQSSRPRSAASAAPVPSGRCAQHLHGPPRAFPYSIDAGPHPPHLIPFPMRSPRFANSHTHSRVTKKAMIRPLGAPFTRPIPDGPRYHRPGALSPLPSLPWPPSQMQNRQTASVANLQKPSTARRATRP</sequence>
<name>A0A9P4R0I8_9PLEO</name>
<organism evidence="2 3">
    <name type="scientific">Polyplosphaeria fusca</name>
    <dbReference type="NCBI Taxonomy" id="682080"/>
    <lineage>
        <taxon>Eukaryota</taxon>
        <taxon>Fungi</taxon>
        <taxon>Dikarya</taxon>
        <taxon>Ascomycota</taxon>
        <taxon>Pezizomycotina</taxon>
        <taxon>Dothideomycetes</taxon>
        <taxon>Pleosporomycetidae</taxon>
        <taxon>Pleosporales</taxon>
        <taxon>Tetraplosphaeriaceae</taxon>
        <taxon>Polyplosphaeria</taxon>
    </lineage>
</organism>
<protein>
    <submittedName>
        <fullName evidence="2">Uncharacterized protein</fullName>
    </submittedName>
</protein>
<feature type="region of interest" description="Disordered" evidence="1">
    <location>
        <begin position="168"/>
        <end position="240"/>
    </location>
</feature>
<evidence type="ECO:0000313" key="3">
    <source>
        <dbReference type="Proteomes" id="UP000799444"/>
    </source>
</evidence>
<dbReference type="EMBL" id="ML996146">
    <property type="protein sequence ID" value="KAF2734587.1"/>
    <property type="molecule type" value="Genomic_DNA"/>
</dbReference>
<comment type="caution">
    <text evidence="2">The sequence shown here is derived from an EMBL/GenBank/DDBJ whole genome shotgun (WGS) entry which is preliminary data.</text>
</comment>
<dbReference type="AlphaFoldDB" id="A0A9P4R0I8"/>